<sequence length="141" mass="16278">AFRSTRVAQQHDTLLRRGDWIWADSAYAATEWCVVPFKRPRGGRLTQEQKTFNVNLSRVRVRVEHAFAALKGCFQSLRELRLQMQSQKDLNIANYWIMCCFILHNMIIRYEEDGHGVIGGSQDWAAQEHGQQAGEPEEDGE</sequence>
<reference evidence="1" key="1">
    <citation type="journal article" date="2021" name="New Phytol.">
        <title>Evolutionary innovations through gain and loss of genes in the ectomycorrhizal Boletales.</title>
        <authorList>
            <person name="Wu G."/>
            <person name="Miyauchi S."/>
            <person name="Morin E."/>
            <person name="Kuo A."/>
            <person name="Drula E."/>
            <person name="Varga T."/>
            <person name="Kohler A."/>
            <person name="Feng B."/>
            <person name="Cao Y."/>
            <person name="Lipzen A."/>
            <person name="Daum C."/>
            <person name="Hundley H."/>
            <person name="Pangilinan J."/>
            <person name="Johnson J."/>
            <person name="Barry K."/>
            <person name="LaButti K."/>
            <person name="Ng V."/>
            <person name="Ahrendt S."/>
            <person name="Min B."/>
            <person name="Choi I.G."/>
            <person name="Park H."/>
            <person name="Plett J.M."/>
            <person name="Magnuson J."/>
            <person name="Spatafora J.W."/>
            <person name="Nagy L.G."/>
            <person name="Henrissat B."/>
            <person name="Grigoriev I.V."/>
            <person name="Yang Z.L."/>
            <person name="Xu J."/>
            <person name="Martin F.M."/>
        </authorList>
    </citation>
    <scope>NUCLEOTIDE SEQUENCE</scope>
    <source>
        <strain evidence="1">KUC20120723A-06</strain>
    </source>
</reference>
<feature type="non-terminal residue" evidence="1">
    <location>
        <position position="1"/>
    </location>
</feature>
<accession>A0ACB8AV02</accession>
<feature type="non-terminal residue" evidence="1">
    <location>
        <position position="141"/>
    </location>
</feature>
<comment type="caution">
    <text evidence="1">The sequence shown here is derived from an EMBL/GenBank/DDBJ whole genome shotgun (WGS) entry which is preliminary data.</text>
</comment>
<gene>
    <name evidence="1" type="ORF">BV22DRAFT_969994</name>
</gene>
<evidence type="ECO:0000313" key="1">
    <source>
        <dbReference type="EMBL" id="KAH7917045.1"/>
    </source>
</evidence>
<evidence type="ECO:0000313" key="2">
    <source>
        <dbReference type="Proteomes" id="UP000790709"/>
    </source>
</evidence>
<name>A0ACB8AV02_9AGAM</name>
<organism evidence="1 2">
    <name type="scientific">Leucogyrophana mollusca</name>
    <dbReference type="NCBI Taxonomy" id="85980"/>
    <lineage>
        <taxon>Eukaryota</taxon>
        <taxon>Fungi</taxon>
        <taxon>Dikarya</taxon>
        <taxon>Basidiomycota</taxon>
        <taxon>Agaricomycotina</taxon>
        <taxon>Agaricomycetes</taxon>
        <taxon>Agaricomycetidae</taxon>
        <taxon>Boletales</taxon>
        <taxon>Boletales incertae sedis</taxon>
        <taxon>Leucogyrophana</taxon>
    </lineage>
</organism>
<protein>
    <submittedName>
        <fullName evidence="1">Uncharacterized protein</fullName>
    </submittedName>
</protein>
<keyword evidence="2" id="KW-1185">Reference proteome</keyword>
<dbReference type="Proteomes" id="UP000790709">
    <property type="component" value="Unassembled WGS sequence"/>
</dbReference>
<dbReference type="EMBL" id="MU267324">
    <property type="protein sequence ID" value="KAH7917045.1"/>
    <property type="molecule type" value="Genomic_DNA"/>
</dbReference>
<proteinExistence type="predicted"/>